<sequence length="434" mass="48014">MLPLKSIKIVDLSRVLAGPLSTMLLADMGANVIKIEEPTRGDDTRSWLPPAAKLKPNPAAPHLPPESAYFLSTNRNKRSLALNLKHKSGQSIIKKLVKDADVFVENYLPGKLSEFGLGYEDIKSINPSIIYASITGYGQTGPFANAPGYDVLIEAEAGLMHITGEKQGNPVKVGVAITDITTGLYAHGAILAALFNKLRTGEGAHLDISLFESQIASLANIASNYLISGKEAERQGTSHPSIVPYQTFTASDGYIMIGAGNDKQFVSLAEVLGKDEWNSDERYKTNASRVKYRDELVGQLNCILSKQSIDYWLKKFKGSRYVFLFYFTFLTKKRRFSFGPINNIQRTFEHPQSLARNVVTEIEHKHPRIGNVKLTAPAIGYSGEKLKITKPPPYLGQHTNEVLREEGYTDDELLQFRKEGVVIDNSATPRDSKL</sequence>
<protein>
    <submittedName>
        <fullName evidence="3">CoA-transferase family III</fullName>
    </submittedName>
</protein>
<evidence type="ECO:0000313" key="4">
    <source>
        <dbReference type="Proteomes" id="UP000307169"/>
    </source>
</evidence>
<comment type="similarity">
    <text evidence="1">Belongs to the CoA-transferase III family.</text>
</comment>
<dbReference type="Pfam" id="PF02515">
    <property type="entry name" value="CoA_transf_3"/>
    <property type="match status" value="1"/>
</dbReference>
<proteinExistence type="inferred from homology"/>
<name>A0A4T0NGU8_9BASI</name>
<dbReference type="EMBL" id="SPRH01000086">
    <property type="protein sequence ID" value="TIB95637.1"/>
    <property type="molecule type" value="Genomic_DNA"/>
</dbReference>
<evidence type="ECO:0000256" key="1">
    <source>
        <dbReference type="ARBA" id="ARBA00008383"/>
    </source>
</evidence>
<keyword evidence="2 3" id="KW-0808">Transferase</keyword>
<dbReference type="InterPro" id="IPR023606">
    <property type="entry name" value="CoA-Trfase_III_dom_1_sf"/>
</dbReference>
<reference evidence="3 4" key="1">
    <citation type="submission" date="2019-03" db="EMBL/GenBank/DDBJ databases">
        <title>Sequencing 25 genomes of Wallemia mellicola.</title>
        <authorList>
            <person name="Gostincar C."/>
        </authorList>
    </citation>
    <scope>NUCLEOTIDE SEQUENCE [LARGE SCALE GENOMIC DNA]</scope>
    <source>
        <strain evidence="3 4">EXF-1262</strain>
    </source>
</reference>
<dbReference type="InterPro" id="IPR050483">
    <property type="entry name" value="CoA-transferase_III_domain"/>
</dbReference>
<organism evidence="3 4">
    <name type="scientific">Wallemia mellicola</name>
    <dbReference type="NCBI Taxonomy" id="1708541"/>
    <lineage>
        <taxon>Eukaryota</taxon>
        <taxon>Fungi</taxon>
        <taxon>Dikarya</taxon>
        <taxon>Basidiomycota</taxon>
        <taxon>Wallemiomycotina</taxon>
        <taxon>Wallemiomycetes</taxon>
        <taxon>Wallemiales</taxon>
        <taxon>Wallemiaceae</taxon>
        <taxon>Wallemia</taxon>
    </lineage>
</organism>
<dbReference type="InterPro" id="IPR003673">
    <property type="entry name" value="CoA-Trfase_fam_III"/>
</dbReference>
<gene>
    <name evidence="3" type="ORF">E3Q17_04216</name>
</gene>
<comment type="caution">
    <text evidence="3">The sequence shown here is derived from an EMBL/GenBank/DDBJ whole genome shotgun (WGS) entry which is preliminary data.</text>
</comment>
<dbReference type="GO" id="GO:0005739">
    <property type="term" value="C:mitochondrion"/>
    <property type="evidence" value="ECO:0007669"/>
    <property type="project" value="TreeGrafter"/>
</dbReference>
<accession>A0A4T0NGU8</accession>
<dbReference type="Proteomes" id="UP000307169">
    <property type="component" value="Unassembled WGS sequence"/>
</dbReference>
<dbReference type="GO" id="GO:0047369">
    <property type="term" value="F:succinate-hydroxymethylglutarate CoA-transferase activity"/>
    <property type="evidence" value="ECO:0007669"/>
    <property type="project" value="TreeGrafter"/>
</dbReference>
<dbReference type="Gene3D" id="3.40.50.10540">
    <property type="entry name" value="Crotonobetainyl-coa:carnitine coa-transferase, domain 1"/>
    <property type="match status" value="1"/>
</dbReference>
<dbReference type="SUPFAM" id="SSF89796">
    <property type="entry name" value="CoA-transferase family III (CaiB/BaiF)"/>
    <property type="match status" value="1"/>
</dbReference>
<evidence type="ECO:0000256" key="2">
    <source>
        <dbReference type="ARBA" id="ARBA00022679"/>
    </source>
</evidence>
<dbReference type="PANTHER" id="PTHR48207:SF3">
    <property type="entry name" value="SUCCINATE--HYDROXYMETHYLGLUTARATE COA-TRANSFERASE"/>
    <property type="match status" value="1"/>
</dbReference>
<dbReference type="InterPro" id="IPR044855">
    <property type="entry name" value="CoA-Trfase_III_dom3_sf"/>
</dbReference>
<evidence type="ECO:0000313" key="3">
    <source>
        <dbReference type="EMBL" id="TIB95637.1"/>
    </source>
</evidence>
<dbReference type="PANTHER" id="PTHR48207">
    <property type="entry name" value="SUCCINATE--HYDROXYMETHYLGLUTARATE COA-TRANSFERASE"/>
    <property type="match status" value="1"/>
</dbReference>
<dbReference type="Gene3D" id="3.30.1540.10">
    <property type="entry name" value="formyl-coa transferase, domain 3"/>
    <property type="match status" value="1"/>
</dbReference>
<dbReference type="AlphaFoldDB" id="A0A4T0NGU8"/>